<evidence type="ECO:0000313" key="2">
    <source>
        <dbReference type="EMBL" id="RDC59598.1"/>
    </source>
</evidence>
<protein>
    <submittedName>
        <fullName evidence="2">Ribosomal-protein-alanine N-acetyltransferase</fullName>
        <ecNumber evidence="2">2.3.1.267</ecNumber>
    </submittedName>
</protein>
<dbReference type="Proteomes" id="UP000253727">
    <property type="component" value="Unassembled WGS sequence"/>
</dbReference>
<evidence type="ECO:0000313" key="3">
    <source>
        <dbReference type="Proteomes" id="UP000253727"/>
    </source>
</evidence>
<dbReference type="EC" id="2.3.1.267" evidence="2"/>
<dbReference type="Pfam" id="PF00583">
    <property type="entry name" value="Acetyltransf_1"/>
    <property type="match status" value="1"/>
</dbReference>
<dbReference type="CDD" id="cd04301">
    <property type="entry name" value="NAT_SF"/>
    <property type="match status" value="1"/>
</dbReference>
<reference evidence="2 3" key="1">
    <citation type="submission" date="2018-04" db="EMBL/GenBank/DDBJ databases">
        <title>Altererythrobacter sp. HME9302 genome sequencing and assembly.</title>
        <authorList>
            <person name="Kang H."/>
            <person name="Kim H."/>
            <person name="Joh K."/>
        </authorList>
    </citation>
    <scope>NUCLEOTIDE SEQUENCE [LARGE SCALE GENOMIC DNA]</scope>
    <source>
        <strain evidence="2 3">HME9302</strain>
    </source>
</reference>
<dbReference type="InterPro" id="IPR000182">
    <property type="entry name" value="GNAT_dom"/>
</dbReference>
<dbReference type="PANTHER" id="PTHR43617">
    <property type="entry name" value="L-AMINO ACID N-ACETYLTRANSFERASE"/>
    <property type="match status" value="1"/>
</dbReference>
<comment type="caution">
    <text evidence="2">The sequence shown here is derived from an EMBL/GenBank/DDBJ whole genome shotgun (WGS) entry which is preliminary data.</text>
</comment>
<organism evidence="2 3">
    <name type="scientific">Alteripontixanthobacter maritimus</name>
    <dbReference type="NCBI Taxonomy" id="2161824"/>
    <lineage>
        <taxon>Bacteria</taxon>
        <taxon>Pseudomonadati</taxon>
        <taxon>Pseudomonadota</taxon>
        <taxon>Alphaproteobacteria</taxon>
        <taxon>Sphingomonadales</taxon>
        <taxon>Erythrobacteraceae</taxon>
        <taxon>Alteripontixanthobacter</taxon>
    </lineage>
</organism>
<dbReference type="PANTHER" id="PTHR43617:SF20">
    <property type="entry name" value="N-ALPHA-ACETYLTRANSFERASE RIMI"/>
    <property type="match status" value="1"/>
</dbReference>
<evidence type="ECO:0000259" key="1">
    <source>
        <dbReference type="PROSITE" id="PS51186"/>
    </source>
</evidence>
<sequence>MRSQPHEAAPVRDNVDAAMTVMEAAFDPHWGEAWTRRQLCDSLLLPNTRMLLVDSGGVVGTDIRGLSDDIAGFALIRSANVEQELLLIAIHPDFRGKGLGGRMLETFITDARQSGADSVFLEMRYNNPAQALYKQHGFEPIGRREGYYRLTNGERIDAVTFARKIKD</sequence>
<dbReference type="InterPro" id="IPR016181">
    <property type="entry name" value="Acyl_CoA_acyltransferase"/>
</dbReference>
<accession>A0A369QBH1</accession>
<dbReference type="PROSITE" id="PS51186">
    <property type="entry name" value="GNAT"/>
    <property type="match status" value="1"/>
</dbReference>
<gene>
    <name evidence="2" type="primary">rimI</name>
    <name evidence="2" type="ORF">HME9302_00788</name>
</gene>
<keyword evidence="2" id="KW-0012">Acyltransferase</keyword>
<dbReference type="Gene3D" id="3.40.630.30">
    <property type="match status" value="1"/>
</dbReference>
<dbReference type="EMBL" id="QBKA01000002">
    <property type="protein sequence ID" value="RDC59598.1"/>
    <property type="molecule type" value="Genomic_DNA"/>
</dbReference>
<keyword evidence="2" id="KW-0808">Transferase</keyword>
<dbReference type="SUPFAM" id="SSF55729">
    <property type="entry name" value="Acyl-CoA N-acyltransferases (Nat)"/>
    <property type="match status" value="1"/>
</dbReference>
<name>A0A369QBH1_9SPHN</name>
<dbReference type="AlphaFoldDB" id="A0A369QBH1"/>
<dbReference type="GO" id="GO:0008999">
    <property type="term" value="F:protein-N-terminal-alanine acetyltransferase activity"/>
    <property type="evidence" value="ECO:0007669"/>
    <property type="project" value="UniProtKB-EC"/>
</dbReference>
<feature type="domain" description="N-acetyltransferase" evidence="1">
    <location>
        <begin position="1"/>
        <end position="166"/>
    </location>
</feature>
<proteinExistence type="predicted"/>
<keyword evidence="3" id="KW-1185">Reference proteome</keyword>
<dbReference type="InterPro" id="IPR050276">
    <property type="entry name" value="MshD_Acetyltransferase"/>
</dbReference>